<name>A0ACB9Z423_9PEZI</name>
<organism evidence="1 2">
    <name type="scientific">Hypoxylon rubiginosum</name>
    <dbReference type="NCBI Taxonomy" id="110542"/>
    <lineage>
        <taxon>Eukaryota</taxon>
        <taxon>Fungi</taxon>
        <taxon>Dikarya</taxon>
        <taxon>Ascomycota</taxon>
        <taxon>Pezizomycotina</taxon>
        <taxon>Sordariomycetes</taxon>
        <taxon>Xylariomycetidae</taxon>
        <taxon>Xylariales</taxon>
        <taxon>Hypoxylaceae</taxon>
        <taxon>Hypoxylon</taxon>
    </lineage>
</organism>
<sequence>MACMMLRIRKWNKKSSDPLPLYHILPVAQSAKATDPRDKVYGLLAFRLKAVSAWIHPSYSTDFDVWDAHTSFSKACFIGEGNLNSLARVRVYHSQSRNLPSWAFDLSLDHYYILMQTREKKHDANKNWDKRAAPTFSDDNRIMFCEGAFGDSIMVLEAAGYRTNNGSWTDPRSWPTFVAATSLGIVSRTLLHANAAFPIYGIALRHNFDSTEEYCPNAEAYIKIGSNASGVAYDRRSCTTRDTTREGLVSMALKDARLGDRIAVLFGCDMPVLLRPKGEHCGPASSRV</sequence>
<comment type="caution">
    <text evidence="1">The sequence shown here is derived from an EMBL/GenBank/DDBJ whole genome shotgun (WGS) entry which is preliminary data.</text>
</comment>
<evidence type="ECO:0000313" key="1">
    <source>
        <dbReference type="EMBL" id="KAI4866111.1"/>
    </source>
</evidence>
<gene>
    <name evidence="1" type="ORF">F4820DRAFT_447407</name>
</gene>
<keyword evidence="2" id="KW-1185">Reference proteome</keyword>
<reference evidence="1 2" key="1">
    <citation type="journal article" date="2022" name="New Phytol.">
        <title>Ecological generalism drives hyperdiversity of secondary metabolite gene clusters in xylarialean endophytes.</title>
        <authorList>
            <person name="Franco M.E.E."/>
            <person name="Wisecaver J.H."/>
            <person name="Arnold A.E."/>
            <person name="Ju Y.M."/>
            <person name="Slot J.C."/>
            <person name="Ahrendt S."/>
            <person name="Moore L.P."/>
            <person name="Eastman K.E."/>
            <person name="Scott K."/>
            <person name="Konkel Z."/>
            <person name="Mondo S.J."/>
            <person name="Kuo A."/>
            <person name="Hayes R.D."/>
            <person name="Haridas S."/>
            <person name="Andreopoulos B."/>
            <person name="Riley R."/>
            <person name="LaButti K."/>
            <person name="Pangilinan J."/>
            <person name="Lipzen A."/>
            <person name="Amirebrahimi M."/>
            <person name="Yan J."/>
            <person name="Adam C."/>
            <person name="Keymanesh K."/>
            <person name="Ng V."/>
            <person name="Louie K."/>
            <person name="Northen T."/>
            <person name="Drula E."/>
            <person name="Henrissat B."/>
            <person name="Hsieh H.M."/>
            <person name="Youens-Clark K."/>
            <person name="Lutzoni F."/>
            <person name="Miadlikowska J."/>
            <person name="Eastwood D.C."/>
            <person name="Hamelin R.C."/>
            <person name="Grigoriev I.V."/>
            <person name="U'Ren J.M."/>
        </authorList>
    </citation>
    <scope>NUCLEOTIDE SEQUENCE [LARGE SCALE GENOMIC DNA]</scope>
    <source>
        <strain evidence="1 2">CBS 119005</strain>
    </source>
</reference>
<dbReference type="Proteomes" id="UP001497700">
    <property type="component" value="Unassembled WGS sequence"/>
</dbReference>
<proteinExistence type="predicted"/>
<dbReference type="EMBL" id="MU393463">
    <property type="protein sequence ID" value="KAI4866111.1"/>
    <property type="molecule type" value="Genomic_DNA"/>
</dbReference>
<evidence type="ECO:0000313" key="2">
    <source>
        <dbReference type="Proteomes" id="UP001497700"/>
    </source>
</evidence>
<accession>A0ACB9Z423</accession>
<protein>
    <submittedName>
        <fullName evidence="1">Uncharacterized protein</fullName>
    </submittedName>
</protein>